<accession>A0A1Y2M6G5</accession>
<name>A0A1Y2M6G5_EPING</name>
<dbReference type="InParanoid" id="A0A1Y2M6G5"/>
<evidence type="ECO:0000313" key="1">
    <source>
        <dbReference type="EMBL" id="OSS51077.1"/>
    </source>
</evidence>
<dbReference type="EMBL" id="KZ107841">
    <property type="protein sequence ID" value="OSS51077.1"/>
    <property type="molecule type" value="Genomic_DNA"/>
</dbReference>
<keyword evidence="2" id="KW-1185">Reference proteome</keyword>
<gene>
    <name evidence="1" type="ORF">B5807_04272</name>
</gene>
<sequence length="141" mass="15674">MTVSEIVTVTDTTESMIQQTQASVMAQCPQYGIHSVHQAEINVAKPIGIVPRKSELVLSAIMTVHISGYRVYRRKEMIKAQANRMAFNPRKTTASQYSHSASNGMAANSRDTIPVPIVTLNHDGEKFLTILRQPTYMVLDL</sequence>
<dbReference type="AlphaFoldDB" id="A0A1Y2M6G5"/>
<protein>
    <submittedName>
        <fullName evidence="1">Uncharacterized protein</fullName>
    </submittedName>
</protein>
<organism evidence="1 2">
    <name type="scientific">Epicoccum nigrum</name>
    <name type="common">Soil fungus</name>
    <name type="synonym">Epicoccum purpurascens</name>
    <dbReference type="NCBI Taxonomy" id="105696"/>
    <lineage>
        <taxon>Eukaryota</taxon>
        <taxon>Fungi</taxon>
        <taxon>Dikarya</taxon>
        <taxon>Ascomycota</taxon>
        <taxon>Pezizomycotina</taxon>
        <taxon>Dothideomycetes</taxon>
        <taxon>Pleosporomycetidae</taxon>
        <taxon>Pleosporales</taxon>
        <taxon>Pleosporineae</taxon>
        <taxon>Didymellaceae</taxon>
        <taxon>Epicoccum</taxon>
    </lineage>
</organism>
<proteinExistence type="predicted"/>
<reference evidence="1 2" key="1">
    <citation type="journal article" date="2017" name="Genome Announc.">
        <title>Genome sequence of the saprophytic ascomycete Epicoccum nigrum ICMP 19927 strain isolated from New Zealand.</title>
        <authorList>
            <person name="Fokin M."/>
            <person name="Fleetwood D."/>
            <person name="Weir B.S."/>
            <person name="Villas-Boas S.G."/>
        </authorList>
    </citation>
    <scope>NUCLEOTIDE SEQUENCE [LARGE SCALE GENOMIC DNA]</scope>
    <source>
        <strain evidence="1 2">ICMP 19927</strain>
    </source>
</reference>
<evidence type="ECO:0000313" key="2">
    <source>
        <dbReference type="Proteomes" id="UP000193240"/>
    </source>
</evidence>
<dbReference type="Proteomes" id="UP000193240">
    <property type="component" value="Unassembled WGS sequence"/>
</dbReference>